<keyword evidence="1" id="KW-0472">Membrane</keyword>
<dbReference type="PANTHER" id="PTHR34980">
    <property type="entry name" value="INNER MEMBRANE PROTEIN-RELATED-RELATED"/>
    <property type="match status" value="1"/>
</dbReference>
<dbReference type="EMBL" id="JAOCIL010000001">
    <property type="protein sequence ID" value="MDH1439756.1"/>
    <property type="molecule type" value="Genomic_DNA"/>
</dbReference>
<gene>
    <name evidence="4" type="ORF">ACNJC6_01159</name>
    <name evidence="2" type="ORF">AJO04nite_00920</name>
    <name evidence="3" type="ORF">N5I27_15795</name>
</gene>
<protein>
    <submittedName>
        <fullName evidence="2">DUF805 domain-containing protein</fullName>
    </submittedName>
</protein>
<dbReference type="AlphaFoldDB" id="A0A1R7QB86"/>
<feature type="transmembrane region" description="Helical" evidence="1">
    <location>
        <begin position="89"/>
        <end position="111"/>
    </location>
</feature>
<dbReference type="InterPro" id="IPR008523">
    <property type="entry name" value="DUF805"/>
</dbReference>
<organism evidence="4 5">
    <name type="scientific">Acinetobacter johnsonii</name>
    <dbReference type="NCBI Taxonomy" id="40214"/>
    <lineage>
        <taxon>Bacteria</taxon>
        <taxon>Pseudomonadati</taxon>
        <taxon>Pseudomonadota</taxon>
        <taxon>Gammaproteobacteria</taxon>
        <taxon>Moraxellales</taxon>
        <taxon>Moraxellaceae</taxon>
        <taxon>Acinetobacter</taxon>
    </lineage>
</organism>
<evidence type="ECO:0000313" key="2">
    <source>
        <dbReference type="EMBL" id="GEK42834.1"/>
    </source>
</evidence>
<reference evidence="3" key="3">
    <citation type="submission" date="2022-09" db="EMBL/GenBank/DDBJ databases">
        <title>Intensive care unit water sources are persistently colonized with multi-drug resistant bacteria and are the site of extensive horizontal gene transfer of antibiotic resistance genes.</title>
        <authorList>
            <person name="Diorio-Toth L."/>
        </authorList>
    </citation>
    <scope>NUCLEOTIDE SEQUENCE</scope>
    <source>
        <strain evidence="3">GD03725</strain>
    </source>
</reference>
<evidence type="ECO:0000313" key="4">
    <source>
        <dbReference type="EMBL" id="SJX21542.1"/>
    </source>
</evidence>
<dbReference type="Proteomes" id="UP000196240">
    <property type="component" value="Unassembled WGS sequence"/>
</dbReference>
<reference evidence="2 6" key="2">
    <citation type="submission" date="2019-07" db="EMBL/GenBank/DDBJ databases">
        <title>Whole genome shotgun sequence of Acinetobacter johnsonii NBRC 102197.</title>
        <authorList>
            <person name="Hosoyama A."/>
            <person name="Uohara A."/>
            <person name="Ohji S."/>
            <person name="Ichikawa N."/>
        </authorList>
    </citation>
    <scope>NUCLEOTIDE SEQUENCE [LARGE SCALE GENOMIC DNA]</scope>
    <source>
        <strain evidence="2 6">NBRC 102197</strain>
    </source>
</reference>
<dbReference type="PANTHER" id="PTHR34980:SF3">
    <property type="entry name" value="BLR8105 PROTEIN"/>
    <property type="match status" value="1"/>
</dbReference>
<dbReference type="Proteomes" id="UP001161567">
    <property type="component" value="Unassembled WGS sequence"/>
</dbReference>
<evidence type="ECO:0000313" key="6">
    <source>
        <dbReference type="Proteomes" id="UP000321274"/>
    </source>
</evidence>
<reference evidence="4 5" key="1">
    <citation type="submission" date="2017-02" db="EMBL/GenBank/DDBJ databases">
        <authorList>
            <person name="Peterson S.W."/>
        </authorList>
    </citation>
    <scope>NUCLEOTIDE SEQUENCE [LARGE SCALE GENOMIC DNA]</scope>
    <source>
        <strain evidence="4">C6</strain>
    </source>
</reference>
<dbReference type="RefSeq" id="WP_087011805.1">
    <property type="nucleotide sequence ID" value="NZ_BJUJ01000001.1"/>
</dbReference>
<feature type="transmembrane region" description="Helical" evidence="1">
    <location>
        <begin position="131"/>
        <end position="153"/>
    </location>
</feature>
<sequence>MTQYAQESALNAAGRFGRFSYLAWNCLLAIVASIILGIFIAIFPNTFVNLETGNFGGGMIFIILIYVALMYFTFVFTIRRLHDRNHTGWLSLLMLVPLANVILMLYLIFAPGDDRSNSYGSPRPTAGWEAVLAWIYILIFVLAIIGGIAAGFMS</sequence>
<accession>A0A1R7QB86</accession>
<evidence type="ECO:0000256" key="1">
    <source>
        <dbReference type="SAM" id="Phobius"/>
    </source>
</evidence>
<evidence type="ECO:0000313" key="5">
    <source>
        <dbReference type="Proteomes" id="UP000196240"/>
    </source>
</evidence>
<keyword evidence="1" id="KW-1133">Transmembrane helix</keyword>
<dbReference type="GO" id="GO:0005886">
    <property type="term" value="C:plasma membrane"/>
    <property type="evidence" value="ECO:0007669"/>
    <property type="project" value="TreeGrafter"/>
</dbReference>
<dbReference type="Pfam" id="PF05656">
    <property type="entry name" value="DUF805"/>
    <property type="match status" value="1"/>
</dbReference>
<dbReference type="Proteomes" id="UP000321274">
    <property type="component" value="Unassembled WGS sequence"/>
</dbReference>
<evidence type="ECO:0000313" key="3">
    <source>
        <dbReference type="EMBL" id="MDH1439756.1"/>
    </source>
</evidence>
<dbReference type="EMBL" id="BJUJ01000001">
    <property type="protein sequence ID" value="GEK42834.1"/>
    <property type="molecule type" value="Genomic_DNA"/>
</dbReference>
<keyword evidence="1" id="KW-0812">Transmembrane</keyword>
<proteinExistence type="predicted"/>
<dbReference type="EMBL" id="FUUY01000003">
    <property type="protein sequence ID" value="SJX21542.1"/>
    <property type="molecule type" value="Genomic_DNA"/>
</dbReference>
<feature type="transmembrane region" description="Helical" evidence="1">
    <location>
        <begin position="55"/>
        <end position="77"/>
    </location>
</feature>
<feature type="transmembrane region" description="Helical" evidence="1">
    <location>
        <begin position="21"/>
        <end position="43"/>
    </location>
</feature>
<name>A0A1R7QB86_ACIJO</name>